<gene>
    <name evidence="1" type="ORF">NCTC10719_01140</name>
</gene>
<evidence type="ECO:0000313" key="2">
    <source>
        <dbReference type="Proteomes" id="UP000249986"/>
    </source>
</evidence>
<proteinExistence type="predicted"/>
<accession>A0A2X2Y7W4</accession>
<dbReference type="RefSeq" id="WP_003453361.1">
    <property type="nucleotide sequence ID" value="NZ_CATNWJ010000014.1"/>
</dbReference>
<name>A0A2X2Y7W4_CLOPF</name>
<dbReference type="AlphaFoldDB" id="A0A2X2Y7W4"/>
<evidence type="ECO:0000313" key="1">
    <source>
        <dbReference type="EMBL" id="SQB59431.1"/>
    </source>
</evidence>
<reference evidence="1 2" key="1">
    <citation type="submission" date="2018-06" db="EMBL/GenBank/DDBJ databases">
        <authorList>
            <consortium name="Pathogen Informatics"/>
            <person name="Doyle S."/>
        </authorList>
    </citation>
    <scope>NUCLEOTIDE SEQUENCE [LARGE SCALE GENOMIC DNA]</scope>
    <source>
        <strain evidence="1 2">NCTC10719</strain>
    </source>
</reference>
<organism evidence="1 2">
    <name type="scientific">Clostridium perfringens</name>
    <dbReference type="NCBI Taxonomy" id="1502"/>
    <lineage>
        <taxon>Bacteria</taxon>
        <taxon>Bacillati</taxon>
        <taxon>Bacillota</taxon>
        <taxon>Clostridia</taxon>
        <taxon>Eubacteriales</taxon>
        <taxon>Clostridiaceae</taxon>
        <taxon>Clostridium</taxon>
    </lineage>
</organism>
<protein>
    <submittedName>
        <fullName evidence="1">Uncharacterized protein</fullName>
    </submittedName>
</protein>
<dbReference type="Proteomes" id="UP000249986">
    <property type="component" value="Unassembled WGS sequence"/>
</dbReference>
<dbReference type="EMBL" id="UAWG01000005">
    <property type="protein sequence ID" value="SQB59431.1"/>
    <property type="molecule type" value="Genomic_DNA"/>
</dbReference>
<sequence>MDSIFSFLDELLRKSIMNIMEFKSDKELRVLNELYNDKRLCVRFWYRFYKKQRIIKTLKFKKRRIINELF</sequence>